<keyword evidence="2" id="KW-1185">Reference proteome</keyword>
<organism evidence="1 2">
    <name type="scientific">Phytophthora megakarya</name>
    <dbReference type="NCBI Taxonomy" id="4795"/>
    <lineage>
        <taxon>Eukaryota</taxon>
        <taxon>Sar</taxon>
        <taxon>Stramenopiles</taxon>
        <taxon>Oomycota</taxon>
        <taxon>Peronosporomycetes</taxon>
        <taxon>Peronosporales</taxon>
        <taxon>Peronosporaceae</taxon>
        <taxon>Phytophthora</taxon>
    </lineage>
</organism>
<dbReference type="STRING" id="4795.A0A225WTC6"/>
<dbReference type="EMBL" id="NBNE01000277">
    <property type="protein sequence ID" value="OWZ20906.1"/>
    <property type="molecule type" value="Genomic_DNA"/>
</dbReference>
<accession>A0A225WTC6</accession>
<sequence length="257" mass="29416">MVEIFISPIGEVEKSQSSTAIRLINAYSYPDGVSVNEFTEHINFPEVSCNPPHDIACRVFELRTRFPGHPILVMLGDVSGAFRHIPLDAHHVHMFAFRFEGYIVKLLGSLRYISTCFPSAWGFYQNVHAFATTFPHNFTRRQGVQDVYDDLGYLLAVLSQEKQLKRNSRRTLHPLYVLEPQLKEYIRVRFSTAVRETFARTTADNSINLRELMSVALAALRWGPAWAPTGRDRTHIQMWIDNTSAVAWLENVPVISH</sequence>
<evidence type="ECO:0000313" key="2">
    <source>
        <dbReference type="Proteomes" id="UP000198211"/>
    </source>
</evidence>
<evidence type="ECO:0000313" key="1">
    <source>
        <dbReference type="EMBL" id="OWZ20906.1"/>
    </source>
</evidence>
<dbReference type="Proteomes" id="UP000198211">
    <property type="component" value="Unassembled WGS sequence"/>
</dbReference>
<comment type="caution">
    <text evidence="1">The sequence shown here is derived from an EMBL/GenBank/DDBJ whole genome shotgun (WGS) entry which is preliminary data.</text>
</comment>
<dbReference type="OrthoDB" id="51779at2759"/>
<protein>
    <submittedName>
        <fullName evidence="1">Uncharacterized protein</fullName>
    </submittedName>
</protein>
<dbReference type="AlphaFoldDB" id="A0A225WTC6"/>
<gene>
    <name evidence="1" type="ORF">PHMEG_0004634</name>
</gene>
<name>A0A225WTC6_9STRA</name>
<proteinExistence type="predicted"/>
<reference evidence="2" key="1">
    <citation type="submission" date="2017-03" db="EMBL/GenBank/DDBJ databases">
        <title>Phytopthora megakarya and P. palmivora, two closely related causual agents of cacao black pod achieved similar genome size and gene model numbers by different mechanisms.</title>
        <authorList>
            <person name="Ali S."/>
            <person name="Shao J."/>
            <person name="Larry D.J."/>
            <person name="Kronmiller B."/>
            <person name="Shen D."/>
            <person name="Strem M.D."/>
            <person name="Melnick R.L."/>
            <person name="Guiltinan M.J."/>
            <person name="Tyler B.M."/>
            <person name="Meinhardt L.W."/>
            <person name="Bailey B.A."/>
        </authorList>
    </citation>
    <scope>NUCLEOTIDE SEQUENCE [LARGE SCALE GENOMIC DNA]</scope>
    <source>
        <strain evidence="2">zdho120</strain>
    </source>
</reference>